<protein>
    <recommendedName>
        <fullName evidence="5">Pentatricopeptide repeat-containing protein, chloroplastic</fullName>
    </recommendedName>
</protein>
<dbReference type="PANTHER" id="PTHR47447:SF17">
    <property type="entry name" value="OS12G0638900 PROTEIN"/>
    <property type="match status" value="1"/>
</dbReference>
<proteinExistence type="predicted"/>
<evidence type="ECO:0000256" key="2">
    <source>
        <dbReference type="PROSITE-ProRule" id="PRU00708"/>
    </source>
</evidence>
<organism evidence="3 4">
    <name type="scientific">Polarella glacialis</name>
    <name type="common">Dinoflagellate</name>
    <dbReference type="NCBI Taxonomy" id="89957"/>
    <lineage>
        <taxon>Eukaryota</taxon>
        <taxon>Sar</taxon>
        <taxon>Alveolata</taxon>
        <taxon>Dinophyceae</taxon>
        <taxon>Suessiales</taxon>
        <taxon>Suessiaceae</taxon>
        <taxon>Polarella</taxon>
    </lineage>
</organism>
<comment type="caution">
    <text evidence="3">The sequence shown here is derived from an EMBL/GenBank/DDBJ whole genome shotgun (WGS) entry which is preliminary data.</text>
</comment>
<gene>
    <name evidence="3" type="ORF">PGLA2088_LOCUS31224</name>
</gene>
<evidence type="ECO:0008006" key="5">
    <source>
        <dbReference type="Google" id="ProtNLM"/>
    </source>
</evidence>
<keyword evidence="1" id="KW-0677">Repeat</keyword>
<dbReference type="Proteomes" id="UP000626109">
    <property type="component" value="Unassembled WGS sequence"/>
</dbReference>
<accession>A0A813KC27</accession>
<evidence type="ECO:0000313" key="3">
    <source>
        <dbReference type="EMBL" id="CAE8699585.1"/>
    </source>
</evidence>
<dbReference type="Gene3D" id="1.25.40.10">
    <property type="entry name" value="Tetratricopeptide repeat domain"/>
    <property type="match status" value="2"/>
</dbReference>
<dbReference type="InterPro" id="IPR011990">
    <property type="entry name" value="TPR-like_helical_dom_sf"/>
</dbReference>
<dbReference type="EMBL" id="CAJNNW010029235">
    <property type="protein sequence ID" value="CAE8699585.1"/>
    <property type="molecule type" value="Genomic_DNA"/>
</dbReference>
<name>A0A813KC27_POLGL</name>
<evidence type="ECO:0000313" key="4">
    <source>
        <dbReference type="Proteomes" id="UP000626109"/>
    </source>
</evidence>
<dbReference type="Pfam" id="PF01535">
    <property type="entry name" value="PPR"/>
    <property type="match status" value="1"/>
</dbReference>
<dbReference type="PANTHER" id="PTHR47447">
    <property type="entry name" value="OS03G0856100 PROTEIN"/>
    <property type="match status" value="1"/>
</dbReference>
<dbReference type="PROSITE" id="PS51375">
    <property type="entry name" value="PPR"/>
    <property type="match status" value="1"/>
</dbReference>
<evidence type="ECO:0000256" key="1">
    <source>
        <dbReference type="ARBA" id="ARBA00022737"/>
    </source>
</evidence>
<feature type="repeat" description="PPR" evidence="2">
    <location>
        <begin position="260"/>
        <end position="294"/>
    </location>
</feature>
<dbReference type="InterPro" id="IPR002885">
    <property type="entry name" value="PPR_rpt"/>
</dbReference>
<dbReference type="AlphaFoldDB" id="A0A813KC27"/>
<sequence>MAALDAGSRAQWLAKAGLQEEDEDFFPATEAEVLAESSESRWQEVLSLLRSAQQGGLAPGDGRLLGLALGAVGAACRSSSAPSELQLWAVALELLDEIQALGLPLELADFGVAMHALALAQPEAIVRATPQQHARVKAAKIAQMSKYRGPPAGFLPGRSAAPFSPVLVEVGARVEPLSLGADDLGDLGFGSPRLNQPWGGYTETSKWELVLQLLDGMHAMRVGPDAATLNAAITACGRAHQLVRIAPLVADFQSNRLQPDTATYDALISSCSSRGLWQQALEIFERCRNRNLASARTFEAALKACSRGRQPRLAMMVLAQMETGSKIKTGRLVLSQDPIPGGATAEAITQGMGACSRCGLWQQTLALLAQLKLRQLEPSGATYQEAIDACSDASDNGWRHALALLQEMKDSSVPPDGQHFAGAVAAVYGRWQLALAAVVEMRQLKIGLAQQTYVDLLLSCKNAGLEALAVQILEEPLQAFADLDSG</sequence>
<reference evidence="3" key="1">
    <citation type="submission" date="2021-02" db="EMBL/GenBank/DDBJ databases">
        <authorList>
            <person name="Dougan E. K."/>
            <person name="Rhodes N."/>
            <person name="Thang M."/>
            <person name="Chan C."/>
        </authorList>
    </citation>
    <scope>NUCLEOTIDE SEQUENCE</scope>
</reference>